<proteinExistence type="predicted"/>
<dbReference type="InterPro" id="IPR036866">
    <property type="entry name" value="RibonucZ/Hydroxyglut_hydro"/>
</dbReference>
<protein>
    <submittedName>
        <fullName evidence="2">MBL fold metallo-hydrolase</fullName>
    </submittedName>
    <submittedName>
        <fullName evidence="1">Ribonuclease Z</fullName>
    </submittedName>
</protein>
<dbReference type="STRING" id="1004.SAMN05661012_01001"/>
<sequence length="292" mass="33329">MTLTISGYSTALFSTWYFIEELGLLFDCGDGMMSAMLQKSRKIENIFISHPDRDHITGLLQVNQLNAREGFPIIHYPKDSKSFPALRDFSVKFDPHVVGTVWHPLADRERVWIKKDVYVEALRNNHVPAPAQVIKSFGFKVVQVRYKLKAAYLSLPPLEIKKVIDHLGREATHILVETVLLCYTGDTPAENFEYWNNAKVLIHEATFLGDEVESQSHRNKHSRLEDVLIGVKQTNIETLILGHFSSRYSNEQIDSSIVALCRQYDIKIPVYRVLPGQTVFDILSTKPLSALF</sequence>
<dbReference type="PANTHER" id="PTHR46504">
    <property type="entry name" value="TRNASE Z TRZ1"/>
    <property type="match status" value="1"/>
</dbReference>
<dbReference type="RefSeq" id="WP_072357483.1">
    <property type="nucleotide sequence ID" value="NZ_CP139972.1"/>
</dbReference>
<reference evidence="1 3" key="1">
    <citation type="submission" date="2016-11" db="EMBL/GenBank/DDBJ databases">
        <authorList>
            <person name="Jaros S."/>
            <person name="Januszkiewicz K."/>
            <person name="Wedrychowicz H."/>
        </authorList>
    </citation>
    <scope>NUCLEOTIDE SEQUENCE [LARGE SCALE GENOMIC DNA]</scope>
    <source>
        <strain evidence="1 3">DSM 784</strain>
    </source>
</reference>
<dbReference type="Proteomes" id="UP000183788">
    <property type="component" value="Unassembled WGS sequence"/>
</dbReference>
<evidence type="ECO:0000313" key="1">
    <source>
        <dbReference type="EMBL" id="SFW28272.1"/>
    </source>
</evidence>
<dbReference type="SUPFAM" id="SSF56281">
    <property type="entry name" value="Metallo-hydrolase/oxidoreductase"/>
    <property type="match status" value="1"/>
</dbReference>
<dbReference type="PANTHER" id="PTHR46504:SF2">
    <property type="entry name" value="TRNASE Z TRZ1"/>
    <property type="match status" value="1"/>
</dbReference>
<evidence type="ECO:0000313" key="4">
    <source>
        <dbReference type="Proteomes" id="UP001326715"/>
    </source>
</evidence>
<evidence type="ECO:0000313" key="3">
    <source>
        <dbReference type="Proteomes" id="UP000183788"/>
    </source>
</evidence>
<dbReference type="EMBL" id="FPIZ01000002">
    <property type="protein sequence ID" value="SFW28272.1"/>
    <property type="molecule type" value="Genomic_DNA"/>
</dbReference>
<reference evidence="2 4" key="2">
    <citation type="submission" date="2023-11" db="EMBL/GenBank/DDBJ databases">
        <title>MicrobeMod: A computational toolkit for identifying prokaryotic methylation and restriction-modification with nanopore sequencing.</title>
        <authorList>
            <person name="Crits-Christoph A."/>
            <person name="Kang S.C."/>
            <person name="Lee H."/>
            <person name="Ostrov N."/>
        </authorList>
    </citation>
    <scope>NUCLEOTIDE SEQUENCE [LARGE SCALE GENOMIC DNA]</scope>
    <source>
        <strain evidence="2 4">ATCC 23090</strain>
    </source>
</reference>
<keyword evidence="4" id="KW-1185">Reference proteome</keyword>
<accession>A0A1K1MYM7</accession>
<evidence type="ECO:0000313" key="2">
    <source>
        <dbReference type="EMBL" id="WQG91280.1"/>
    </source>
</evidence>
<dbReference type="OrthoDB" id="928739at2"/>
<dbReference type="Gene3D" id="3.60.15.10">
    <property type="entry name" value="Ribonuclease Z/Hydroxyacylglutathione hydrolase-like"/>
    <property type="match status" value="1"/>
</dbReference>
<dbReference type="Proteomes" id="UP001326715">
    <property type="component" value="Chromosome"/>
</dbReference>
<dbReference type="EMBL" id="CP140154">
    <property type="protein sequence ID" value="WQG91280.1"/>
    <property type="molecule type" value="Genomic_DNA"/>
</dbReference>
<gene>
    <name evidence="1" type="ORF">SAMN05661012_01001</name>
    <name evidence="2" type="ORF">SR876_07200</name>
</gene>
<dbReference type="AlphaFoldDB" id="A0A1K1MYM7"/>
<name>A0A1K1MYM7_9BACT</name>
<organism evidence="1 3">
    <name type="scientific">Chitinophaga sancti</name>
    <dbReference type="NCBI Taxonomy" id="1004"/>
    <lineage>
        <taxon>Bacteria</taxon>
        <taxon>Pseudomonadati</taxon>
        <taxon>Bacteroidota</taxon>
        <taxon>Chitinophagia</taxon>
        <taxon>Chitinophagales</taxon>
        <taxon>Chitinophagaceae</taxon>
        <taxon>Chitinophaga</taxon>
    </lineage>
</organism>